<evidence type="ECO:0000256" key="1">
    <source>
        <dbReference type="SAM" id="MobiDB-lite"/>
    </source>
</evidence>
<comment type="caution">
    <text evidence="2">The sequence shown here is derived from an EMBL/GenBank/DDBJ whole genome shotgun (WGS) entry which is preliminary data.</text>
</comment>
<feature type="non-terminal residue" evidence="2">
    <location>
        <position position="1"/>
    </location>
</feature>
<evidence type="ECO:0000313" key="2">
    <source>
        <dbReference type="EMBL" id="KAA6319861.1"/>
    </source>
</evidence>
<feature type="region of interest" description="Disordered" evidence="1">
    <location>
        <begin position="1"/>
        <end position="98"/>
    </location>
</feature>
<feature type="compositionally biased region" description="Polar residues" evidence="1">
    <location>
        <begin position="1"/>
        <end position="14"/>
    </location>
</feature>
<dbReference type="Proteomes" id="UP000324800">
    <property type="component" value="Unassembled WGS sequence"/>
</dbReference>
<organism evidence="2 3">
    <name type="scientific">Streblomastix strix</name>
    <dbReference type="NCBI Taxonomy" id="222440"/>
    <lineage>
        <taxon>Eukaryota</taxon>
        <taxon>Metamonada</taxon>
        <taxon>Preaxostyla</taxon>
        <taxon>Oxymonadida</taxon>
        <taxon>Streblomastigidae</taxon>
        <taxon>Streblomastix</taxon>
    </lineage>
</organism>
<reference evidence="2 3" key="1">
    <citation type="submission" date="2019-03" db="EMBL/GenBank/DDBJ databases">
        <title>Single cell metagenomics reveals metabolic interactions within the superorganism composed of flagellate Streblomastix strix and complex community of Bacteroidetes bacteria on its surface.</title>
        <authorList>
            <person name="Treitli S.C."/>
            <person name="Kolisko M."/>
            <person name="Husnik F."/>
            <person name="Keeling P."/>
            <person name="Hampl V."/>
        </authorList>
    </citation>
    <scope>NUCLEOTIDE SEQUENCE [LARGE SCALE GENOMIC DNA]</scope>
    <source>
        <strain evidence="2">ST1C</strain>
    </source>
</reference>
<evidence type="ECO:0000313" key="3">
    <source>
        <dbReference type="Proteomes" id="UP000324800"/>
    </source>
</evidence>
<name>A0A5J4QFY5_9EUKA</name>
<dbReference type="EMBL" id="SNRW01045727">
    <property type="protein sequence ID" value="KAA6319861.1"/>
    <property type="molecule type" value="Genomic_DNA"/>
</dbReference>
<dbReference type="AlphaFoldDB" id="A0A5J4QFY5"/>
<feature type="non-terminal residue" evidence="2">
    <location>
        <position position="198"/>
    </location>
</feature>
<sequence>GMANSRGQESNGTKSGVRVSRFALENKGDDILANSGQEEMHAQGAQINDEQSQEQRKDPSKKTSKFNWRNPIYRSTMETRASTHKVIGSSEKQDCKPERLEQPCSIDTEADERPKLVMGNNSNGCLQGRLGSNTKDSIIREENSMGTLESSQANIIQLGRVISYSSHNEMIFEDFVKRTVGRHQSADRQYSSYVQLEQ</sequence>
<protein>
    <submittedName>
        <fullName evidence="2">Uncharacterized protein</fullName>
    </submittedName>
</protein>
<accession>A0A5J4QFY5</accession>
<proteinExistence type="predicted"/>
<gene>
    <name evidence="2" type="ORF">EZS28_054764</name>
</gene>